<organism evidence="2 3">
    <name type="scientific">Trichinella spiralis</name>
    <name type="common">Trichina worm</name>
    <dbReference type="NCBI Taxonomy" id="6334"/>
    <lineage>
        <taxon>Eukaryota</taxon>
        <taxon>Metazoa</taxon>
        <taxon>Ecdysozoa</taxon>
        <taxon>Nematoda</taxon>
        <taxon>Enoplea</taxon>
        <taxon>Dorylaimia</taxon>
        <taxon>Trichinellida</taxon>
        <taxon>Trichinellidae</taxon>
        <taxon>Trichinella</taxon>
    </lineage>
</organism>
<reference evidence="2 3" key="1">
    <citation type="submission" date="2015-01" db="EMBL/GenBank/DDBJ databases">
        <title>Evolution of Trichinella species and genotypes.</title>
        <authorList>
            <person name="Korhonen P.K."/>
            <person name="Edoardo P."/>
            <person name="Giuseppe L.R."/>
            <person name="Gasser R.B."/>
        </authorList>
    </citation>
    <scope>NUCLEOTIDE SEQUENCE [LARGE SCALE GENOMIC DNA]</scope>
    <source>
        <strain evidence="2">ISS3</strain>
    </source>
</reference>
<dbReference type="Proteomes" id="UP000054776">
    <property type="component" value="Unassembled WGS sequence"/>
</dbReference>
<dbReference type="AlphaFoldDB" id="A0A0V1BN11"/>
<feature type="compositionally biased region" description="Basic and acidic residues" evidence="1">
    <location>
        <begin position="105"/>
        <end position="114"/>
    </location>
</feature>
<accession>A0A0V1BN11</accession>
<dbReference type="EMBL" id="JYDH01000026">
    <property type="protein sequence ID" value="KRY38381.1"/>
    <property type="molecule type" value="Genomic_DNA"/>
</dbReference>
<proteinExistence type="predicted"/>
<protein>
    <submittedName>
        <fullName evidence="2">Uncharacterized protein</fullName>
    </submittedName>
</protein>
<sequence length="114" mass="12996">MRGNDKVLVKFDNAFLYACGNDVTASRSDAQLYRELELPPNLLKARGQENVFPNRPLRNRAASLRRSAEKTSGGSLTPSFLDTNWQWRQEWVHHEGAASDAQRNNTRDVIDPRN</sequence>
<gene>
    <name evidence="2" type="ORF">T01_9497</name>
</gene>
<comment type="caution">
    <text evidence="2">The sequence shown here is derived from an EMBL/GenBank/DDBJ whole genome shotgun (WGS) entry which is preliminary data.</text>
</comment>
<keyword evidence="3" id="KW-1185">Reference proteome</keyword>
<evidence type="ECO:0000313" key="2">
    <source>
        <dbReference type="EMBL" id="KRY38381.1"/>
    </source>
</evidence>
<feature type="region of interest" description="Disordered" evidence="1">
    <location>
        <begin position="93"/>
        <end position="114"/>
    </location>
</feature>
<dbReference type="InParanoid" id="A0A0V1BN11"/>
<name>A0A0V1BN11_TRISP</name>
<dbReference type="OrthoDB" id="4066896at2759"/>
<evidence type="ECO:0000313" key="3">
    <source>
        <dbReference type="Proteomes" id="UP000054776"/>
    </source>
</evidence>
<evidence type="ECO:0000256" key="1">
    <source>
        <dbReference type="SAM" id="MobiDB-lite"/>
    </source>
</evidence>